<sequence length="50" mass="5639">VSGHPNQTVPFVFLLFENRYGNPITLIQGLAKIDTTQAFEEAGRERPKHT</sequence>
<dbReference type="AlphaFoldDB" id="A0A382VN90"/>
<dbReference type="EMBL" id="UINC01153349">
    <property type="protein sequence ID" value="SVD48026.1"/>
    <property type="molecule type" value="Genomic_DNA"/>
</dbReference>
<feature type="non-terminal residue" evidence="1">
    <location>
        <position position="1"/>
    </location>
</feature>
<gene>
    <name evidence="1" type="ORF">METZ01_LOCUS400880</name>
</gene>
<organism evidence="1">
    <name type="scientific">marine metagenome</name>
    <dbReference type="NCBI Taxonomy" id="408172"/>
    <lineage>
        <taxon>unclassified sequences</taxon>
        <taxon>metagenomes</taxon>
        <taxon>ecological metagenomes</taxon>
    </lineage>
</organism>
<proteinExistence type="predicted"/>
<accession>A0A382VN90</accession>
<name>A0A382VN90_9ZZZZ</name>
<feature type="non-terminal residue" evidence="1">
    <location>
        <position position="50"/>
    </location>
</feature>
<evidence type="ECO:0000313" key="1">
    <source>
        <dbReference type="EMBL" id="SVD48026.1"/>
    </source>
</evidence>
<protein>
    <submittedName>
        <fullName evidence="1">Uncharacterized protein</fullName>
    </submittedName>
</protein>
<reference evidence="1" key="1">
    <citation type="submission" date="2018-05" db="EMBL/GenBank/DDBJ databases">
        <authorList>
            <person name="Lanie J.A."/>
            <person name="Ng W.-L."/>
            <person name="Kazmierczak K.M."/>
            <person name="Andrzejewski T.M."/>
            <person name="Davidsen T.M."/>
            <person name="Wayne K.J."/>
            <person name="Tettelin H."/>
            <person name="Glass J.I."/>
            <person name="Rusch D."/>
            <person name="Podicherti R."/>
            <person name="Tsui H.-C.T."/>
            <person name="Winkler M.E."/>
        </authorList>
    </citation>
    <scope>NUCLEOTIDE SEQUENCE</scope>
</reference>